<dbReference type="EC" id="2.3.1.-" evidence="8"/>
<dbReference type="PANTHER" id="PTHR13906:SF4">
    <property type="entry name" value="LYSOPHOSPHOLIPID ACYLTRANSFERASE 6"/>
    <property type="match status" value="1"/>
</dbReference>
<dbReference type="EC" id="2.3.1.51" evidence="8"/>
<evidence type="ECO:0000256" key="2">
    <source>
        <dbReference type="ARBA" id="ARBA00022679"/>
    </source>
</evidence>
<dbReference type="GO" id="GO:0003841">
    <property type="term" value="F:1-acylglycerol-3-phosphate O-acyltransferase activity"/>
    <property type="evidence" value="ECO:0007669"/>
    <property type="project" value="UniProtKB-EC"/>
</dbReference>
<evidence type="ECO:0000256" key="7">
    <source>
        <dbReference type="SAM" id="Phobius"/>
    </source>
</evidence>
<dbReference type="InterPro" id="IPR049941">
    <property type="entry name" value="LPLAT_7/PORCN-like"/>
</dbReference>
<keyword evidence="6 8" id="KW-0012">Acyltransferase</keyword>
<evidence type="ECO:0000256" key="1">
    <source>
        <dbReference type="ARBA" id="ARBA00004141"/>
    </source>
</evidence>
<dbReference type="Pfam" id="PF03062">
    <property type="entry name" value="MBOAT"/>
    <property type="match status" value="1"/>
</dbReference>
<dbReference type="GO" id="GO:0030258">
    <property type="term" value="P:lipid modification"/>
    <property type="evidence" value="ECO:0007669"/>
    <property type="project" value="TreeGrafter"/>
</dbReference>
<keyword evidence="4 7" id="KW-1133">Transmembrane helix</keyword>
<feature type="transmembrane region" description="Helical" evidence="7">
    <location>
        <begin position="176"/>
        <end position="194"/>
    </location>
</feature>
<proteinExistence type="predicted"/>
<dbReference type="Proteomes" id="UP000507470">
    <property type="component" value="Unassembled WGS sequence"/>
</dbReference>
<dbReference type="AlphaFoldDB" id="A0A6J8BYX5"/>
<keyword evidence="5 7" id="KW-0472">Membrane</keyword>
<feature type="transmembrane region" description="Helical" evidence="7">
    <location>
        <begin position="444"/>
        <end position="465"/>
    </location>
</feature>
<protein>
    <submittedName>
        <fullName evidence="8">MBOAT1_2</fullName>
        <ecNumber evidence="8">2.3.1.-</ecNumber>
        <ecNumber evidence="8">2.3.1.51</ecNumber>
    </submittedName>
</protein>
<evidence type="ECO:0000256" key="6">
    <source>
        <dbReference type="ARBA" id="ARBA00023315"/>
    </source>
</evidence>
<reference evidence="8 9" key="1">
    <citation type="submission" date="2020-06" db="EMBL/GenBank/DDBJ databases">
        <authorList>
            <person name="Li R."/>
            <person name="Bekaert M."/>
        </authorList>
    </citation>
    <scope>NUCLEOTIDE SEQUENCE [LARGE SCALE GENOMIC DNA]</scope>
    <source>
        <strain evidence="9">wild</strain>
    </source>
</reference>
<accession>A0A6J8BYX5</accession>
<feature type="transmembrane region" description="Helical" evidence="7">
    <location>
        <begin position="98"/>
        <end position="117"/>
    </location>
</feature>
<feature type="transmembrane region" description="Helical" evidence="7">
    <location>
        <begin position="55"/>
        <end position="78"/>
    </location>
</feature>
<dbReference type="OrthoDB" id="286734at2759"/>
<dbReference type="EMBL" id="CACVKT020004142">
    <property type="protein sequence ID" value="CAC5388130.1"/>
    <property type="molecule type" value="Genomic_DNA"/>
</dbReference>
<evidence type="ECO:0000256" key="3">
    <source>
        <dbReference type="ARBA" id="ARBA00022692"/>
    </source>
</evidence>
<name>A0A6J8BYX5_MYTCO</name>
<evidence type="ECO:0000256" key="4">
    <source>
        <dbReference type="ARBA" id="ARBA00022989"/>
    </source>
</evidence>
<comment type="subcellular location">
    <subcellularLocation>
        <location evidence="1">Membrane</location>
        <topology evidence="1">Multi-pass membrane protein</topology>
    </subcellularLocation>
</comment>
<keyword evidence="9" id="KW-1185">Reference proteome</keyword>
<organism evidence="8 9">
    <name type="scientific">Mytilus coruscus</name>
    <name type="common">Sea mussel</name>
    <dbReference type="NCBI Taxonomy" id="42192"/>
    <lineage>
        <taxon>Eukaryota</taxon>
        <taxon>Metazoa</taxon>
        <taxon>Spiralia</taxon>
        <taxon>Lophotrochozoa</taxon>
        <taxon>Mollusca</taxon>
        <taxon>Bivalvia</taxon>
        <taxon>Autobranchia</taxon>
        <taxon>Pteriomorphia</taxon>
        <taxon>Mytilida</taxon>
        <taxon>Mytiloidea</taxon>
        <taxon>Mytilidae</taxon>
        <taxon>Mytilinae</taxon>
        <taxon>Mytilus</taxon>
    </lineage>
</organism>
<evidence type="ECO:0000313" key="9">
    <source>
        <dbReference type="Proteomes" id="UP000507470"/>
    </source>
</evidence>
<sequence>MTTGTFYVGSRLLEPLCAVIPLPIDQLNFLVCQLFSMWFGHIFRTKMSPKTIPPYYRHITEIVVGLGLSYFCFGYQMLHMFAQSTMCYALMKYGPQTSRHLMVFVVGLGYVCVCHIYRQYYDYGGYTMDVTSPLMIIAEKVSSLAWALHDGSVPEEKLSSDQKAEKIKELPEPVTFYSYIFCFHGFMIGPLVFFSEYRDFINGTNYDKPNPSKVSNGTKDDVESPSPKDAVIKKCIQAAIFSVLMVVTPKIVPYDYMFTDEYLYESTFIYRMLYMLVSVTMIRSKYYTAFLLSEAVNNVAGLGFNGYDSNGEPKWDLLNNVNIWTLETCTSMKVNIDSWNIRTALWLRRCVYDRVPRKYGVWPVFLVTSLWHGFYPGYYITFLSAAFVITAGRIIRRNIRPKFQTDETLKQIYEVITFIGTRFANVYLCAPHCLLEFMPNLRLYWSQYFIVHVVSAAPVVYYTFINPPKKDKVEKSQ</sequence>
<gene>
    <name evidence="8" type="ORF">MCOR_23410</name>
</gene>
<dbReference type="GO" id="GO:0016020">
    <property type="term" value="C:membrane"/>
    <property type="evidence" value="ECO:0007669"/>
    <property type="project" value="UniProtKB-SubCell"/>
</dbReference>
<evidence type="ECO:0000313" key="8">
    <source>
        <dbReference type="EMBL" id="CAC5388130.1"/>
    </source>
</evidence>
<feature type="transmembrane region" description="Helical" evidence="7">
    <location>
        <begin position="378"/>
        <end position="395"/>
    </location>
</feature>
<dbReference type="PANTHER" id="PTHR13906">
    <property type="entry name" value="PORCUPINE"/>
    <property type="match status" value="1"/>
</dbReference>
<evidence type="ECO:0000256" key="5">
    <source>
        <dbReference type="ARBA" id="ARBA00023136"/>
    </source>
</evidence>
<keyword evidence="2 8" id="KW-0808">Transferase</keyword>
<keyword evidence="3 7" id="KW-0812">Transmembrane</keyword>
<dbReference type="InterPro" id="IPR004299">
    <property type="entry name" value="MBOAT_fam"/>
</dbReference>
<feature type="transmembrane region" description="Helical" evidence="7">
    <location>
        <begin position="262"/>
        <end position="282"/>
    </location>
</feature>